<dbReference type="EMBL" id="CM004395">
    <property type="protein sequence ID" value="OAY40812.1"/>
    <property type="molecule type" value="Genomic_DNA"/>
</dbReference>
<feature type="repeat" description="PPR" evidence="3">
    <location>
        <begin position="169"/>
        <end position="199"/>
    </location>
</feature>
<evidence type="ECO:0000256" key="3">
    <source>
        <dbReference type="PROSITE-ProRule" id="PRU00708"/>
    </source>
</evidence>
<dbReference type="InterPro" id="IPR002885">
    <property type="entry name" value="PPR_rpt"/>
</dbReference>
<feature type="repeat" description="PPR" evidence="3">
    <location>
        <begin position="262"/>
        <end position="296"/>
    </location>
</feature>
<keyword evidence="5" id="KW-1185">Reference proteome</keyword>
<dbReference type="Pfam" id="PF20431">
    <property type="entry name" value="E_motif"/>
    <property type="match status" value="1"/>
</dbReference>
<dbReference type="Gramene" id="Manes.09G050800.3.v8.1">
    <property type="protein sequence ID" value="Manes.09G050800.3.v8.1.CDS.1"/>
    <property type="gene ID" value="Manes.09G050800.v8.1"/>
</dbReference>
<dbReference type="FunFam" id="1.25.40.10:FF:001156">
    <property type="entry name" value="Pentatricopeptide repeat-containing protein At5g61800"/>
    <property type="match status" value="1"/>
</dbReference>
<dbReference type="Gramene" id="Manes.09G050800.1.v8.1">
    <property type="protein sequence ID" value="Manes.09G050800.1.v8.1.CDS.1"/>
    <property type="gene ID" value="Manes.09G050800.v8.1"/>
</dbReference>
<dbReference type="GO" id="GO:0009451">
    <property type="term" value="P:RNA modification"/>
    <property type="evidence" value="ECO:0007669"/>
    <property type="project" value="InterPro"/>
</dbReference>
<sequence length="546" mass="61392">MPLNSPSNPSIRSLIDSCKTVGHLYQFHAHVIHKGFEQDHFIVSHLLTRSASVSYALSIFDCVFTPSTFLYNILIKIYSHKSKFHDTLSLFIRMKRSEHAWPDKYTYPSLIRSCSNECRLKEGEIVQGSAIRCGVSDDIYVGSSLVDFYGKCKEMLSARKVFDEMTERNVVSWTAMVVGYANVGDLDNARRMFVQMPVRNLTTWNAMVDGLVKAGDLLSARKLFDEMPERDVVSFTVMIDGYAKVGDMASARALFEKSPERDIFAWSALISGYAQNGQPNEAVKIFLEMESLNVKPDEYIMASLMSACSQVGSLDLAKWVDCYLCQSSIDIGQTRIIAALIDMNAKCGNMERAKRLFEEMPKRDIISYCSMIQGLSIHGRAEEAVELFNRMLNEGLVPDEAAFTVILTACSQGGLVEEGRHFFETMRNEYSMVPSLDHYACMVDLLSRSGELKAAFELLNSMPVEPHASAWGALLGACKLYGEVELGEVVAKRLFELEPKNSGSYVLLSSIYAAADQWQDFAIVRDKMQERGCRKIPGRSWISHYR</sequence>
<dbReference type="InterPro" id="IPR046960">
    <property type="entry name" value="PPR_At4g14850-like_plant"/>
</dbReference>
<dbReference type="OrthoDB" id="185373at2759"/>
<comment type="similarity">
    <text evidence="2">Belongs to the PPR family. PCMP-E subfamily.</text>
</comment>
<reference evidence="5" key="1">
    <citation type="journal article" date="2016" name="Nat. Biotechnol.">
        <title>Sequencing wild and cultivated cassava and related species reveals extensive interspecific hybridization and genetic diversity.</title>
        <authorList>
            <person name="Bredeson J.V."/>
            <person name="Lyons J.B."/>
            <person name="Prochnik S.E."/>
            <person name="Wu G.A."/>
            <person name="Ha C.M."/>
            <person name="Edsinger-Gonzales E."/>
            <person name="Grimwood J."/>
            <person name="Schmutz J."/>
            <person name="Rabbi I.Y."/>
            <person name="Egesi C."/>
            <person name="Nauluvula P."/>
            <person name="Lebot V."/>
            <person name="Ndunguru J."/>
            <person name="Mkamilo G."/>
            <person name="Bart R.S."/>
            <person name="Setter T.L."/>
            <person name="Gleadow R.M."/>
            <person name="Kulakow P."/>
            <person name="Ferguson M.E."/>
            <person name="Rounsley S."/>
            <person name="Rokhsar D.S."/>
        </authorList>
    </citation>
    <scope>NUCLEOTIDE SEQUENCE [LARGE SCALE GENOMIC DNA]</scope>
    <source>
        <strain evidence="5">cv. AM560-2</strain>
    </source>
</reference>
<comment type="caution">
    <text evidence="4">The sequence shown here is derived from an EMBL/GenBank/DDBJ whole genome shotgun (WGS) entry which is preliminary data.</text>
</comment>
<feature type="repeat" description="PPR" evidence="3">
    <location>
        <begin position="364"/>
        <end position="398"/>
    </location>
</feature>
<gene>
    <name evidence="4" type="ORF">MANES_09G050800v8</name>
</gene>
<evidence type="ECO:0000313" key="4">
    <source>
        <dbReference type="EMBL" id="OAY40812.1"/>
    </source>
</evidence>
<dbReference type="InterPro" id="IPR046848">
    <property type="entry name" value="E_motif"/>
</dbReference>
<dbReference type="AlphaFoldDB" id="A0A2C9V9G6"/>
<dbReference type="Pfam" id="PF01535">
    <property type="entry name" value="PPR"/>
    <property type="match status" value="4"/>
</dbReference>
<organism evidence="4 5">
    <name type="scientific">Manihot esculenta</name>
    <name type="common">Cassava</name>
    <name type="synonym">Jatropha manihot</name>
    <dbReference type="NCBI Taxonomy" id="3983"/>
    <lineage>
        <taxon>Eukaryota</taxon>
        <taxon>Viridiplantae</taxon>
        <taxon>Streptophyta</taxon>
        <taxon>Embryophyta</taxon>
        <taxon>Tracheophyta</taxon>
        <taxon>Spermatophyta</taxon>
        <taxon>Magnoliopsida</taxon>
        <taxon>eudicotyledons</taxon>
        <taxon>Gunneridae</taxon>
        <taxon>Pentapetalae</taxon>
        <taxon>rosids</taxon>
        <taxon>fabids</taxon>
        <taxon>Malpighiales</taxon>
        <taxon>Euphorbiaceae</taxon>
        <taxon>Crotonoideae</taxon>
        <taxon>Manihoteae</taxon>
        <taxon>Manihot</taxon>
    </lineage>
</organism>
<dbReference type="PANTHER" id="PTHR47926">
    <property type="entry name" value="PENTATRICOPEPTIDE REPEAT-CONTAINING PROTEIN"/>
    <property type="match status" value="1"/>
</dbReference>
<protein>
    <recommendedName>
        <fullName evidence="6">Pentacotripeptide-repeat region of PRORP domain-containing protein</fullName>
    </recommendedName>
</protein>
<evidence type="ECO:0000313" key="5">
    <source>
        <dbReference type="Proteomes" id="UP000091857"/>
    </source>
</evidence>
<dbReference type="FunFam" id="1.25.40.10:FF:000334">
    <property type="entry name" value="Pentatricopeptide repeat-containing protein"/>
    <property type="match status" value="1"/>
</dbReference>
<dbReference type="OMA" id="WVDSYVS"/>
<dbReference type="PROSITE" id="PS51375">
    <property type="entry name" value="PPR"/>
    <property type="match status" value="4"/>
</dbReference>
<dbReference type="NCBIfam" id="TIGR00756">
    <property type="entry name" value="PPR"/>
    <property type="match status" value="6"/>
</dbReference>
<dbReference type="PANTHER" id="PTHR47926:SF467">
    <property type="entry name" value="REPEAT-CONTAINING PROTEIN, PUTATIVE-RELATED"/>
    <property type="match status" value="1"/>
</dbReference>
<evidence type="ECO:0000256" key="1">
    <source>
        <dbReference type="ARBA" id="ARBA00022737"/>
    </source>
</evidence>
<name>A0A2C9V9G6_MANES</name>
<proteinExistence type="inferred from homology"/>
<evidence type="ECO:0000256" key="2">
    <source>
        <dbReference type="ARBA" id="ARBA00061659"/>
    </source>
</evidence>
<dbReference type="GO" id="GO:0003723">
    <property type="term" value="F:RNA binding"/>
    <property type="evidence" value="ECO:0007669"/>
    <property type="project" value="InterPro"/>
</dbReference>
<dbReference type="Pfam" id="PF13041">
    <property type="entry name" value="PPR_2"/>
    <property type="match status" value="3"/>
</dbReference>
<keyword evidence="1" id="KW-0677">Repeat</keyword>
<dbReference type="Proteomes" id="UP000091857">
    <property type="component" value="Chromosome 9"/>
</dbReference>
<accession>A0A2C9V9G6</accession>
<dbReference type="Gene3D" id="1.25.40.10">
    <property type="entry name" value="Tetratricopeptide repeat domain"/>
    <property type="match status" value="4"/>
</dbReference>
<dbReference type="InterPro" id="IPR011990">
    <property type="entry name" value="TPR-like_helical_dom_sf"/>
</dbReference>
<feature type="repeat" description="PPR" evidence="3">
    <location>
        <begin position="200"/>
        <end position="234"/>
    </location>
</feature>
<evidence type="ECO:0008006" key="6">
    <source>
        <dbReference type="Google" id="ProtNLM"/>
    </source>
</evidence>